<comment type="subcellular location">
    <subcellularLocation>
        <location evidence="1">Periplasm</location>
    </subcellularLocation>
</comment>
<dbReference type="PANTHER" id="PTHR30024:SF47">
    <property type="entry name" value="TAURINE-BINDING PERIPLASMIC PROTEIN"/>
    <property type="match status" value="1"/>
</dbReference>
<dbReference type="Gene3D" id="3.40.190.10">
    <property type="entry name" value="Periplasmic binding protein-like II"/>
    <property type="match status" value="2"/>
</dbReference>
<evidence type="ECO:0000259" key="4">
    <source>
        <dbReference type="Pfam" id="PF22384"/>
    </source>
</evidence>
<feature type="domain" description="Ca3427-like PBP 2" evidence="4">
    <location>
        <begin position="87"/>
        <end position="177"/>
    </location>
</feature>
<dbReference type="PANTHER" id="PTHR30024">
    <property type="entry name" value="ALIPHATIC SULFONATES-BINDING PROTEIN-RELATED"/>
    <property type="match status" value="1"/>
</dbReference>
<evidence type="ECO:0000256" key="3">
    <source>
        <dbReference type="ARBA" id="ARBA00022729"/>
    </source>
</evidence>
<gene>
    <name evidence="5" type="ORF">RQM65_18050</name>
</gene>
<dbReference type="CDD" id="cd13637">
    <property type="entry name" value="PBP2_Ca3427_like"/>
    <property type="match status" value="1"/>
</dbReference>
<accession>A0ABU3LBY4</accession>
<protein>
    <submittedName>
        <fullName evidence="5">Substrate-binding domain-containing protein</fullName>
    </submittedName>
</protein>
<dbReference type="Proteomes" id="UP001250656">
    <property type="component" value="Unassembled WGS sequence"/>
</dbReference>
<dbReference type="RefSeq" id="WP_314017017.1">
    <property type="nucleotide sequence ID" value="NZ_JAVTTP010000002.1"/>
</dbReference>
<keyword evidence="3" id="KW-0732">Signal</keyword>
<dbReference type="Pfam" id="PF22384">
    <property type="entry name" value="PBP2_Ca3427_like"/>
    <property type="match status" value="1"/>
</dbReference>
<sequence>MKKVNIVGVPEHFNLPWHMAIEEGAFEDRGIDLQWTDIPEGTGRMNQMLQKGETDLAIILTEGIVKGIAAGNPTRIVQEYIATPLLWGIHVGAKSDYTSVADLNRTKTAISRFGSGSHLMAYVNAEKEHWDTDSLKFEVIDDLEGAIKALTNGTADYFMWEHFTTKPLVDKGIFRRLADRPTPWPCFMVAATTDFLEEHSGTLDHILDVINGYTSEFKEIPSIDRTLANRYGQELEDIREWLSLTEWSQEQISTQNIDNVQRTLNNLKLIDKTIPVDQILN</sequence>
<dbReference type="EMBL" id="JAVTTP010000002">
    <property type="protein sequence ID" value="MDT7830577.1"/>
    <property type="molecule type" value="Genomic_DNA"/>
</dbReference>
<evidence type="ECO:0000256" key="1">
    <source>
        <dbReference type="ARBA" id="ARBA00004418"/>
    </source>
</evidence>
<comment type="caution">
    <text evidence="5">The sequence shown here is derived from an EMBL/GenBank/DDBJ whole genome shotgun (WGS) entry which is preliminary data.</text>
</comment>
<keyword evidence="6" id="KW-1185">Reference proteome</keyword>
<evidence type="ECO:0000313" key="5">
    <source>
        <dbReference type="EMBL" id="MDT7830577.1"/>
    </source>
</evidence>
<name>A0ABU3LBY4_9FLAO</name>
<dbReference type="InterPro" id="IPR054364">
    <property type="entry name" value="Ca3427-like_PBP2"/>
</dbReference>
<evidence type="ECO:0000313" key="6">
    <source>
        <dbReference type="Proteomes" id="UP001250656"/>
    </source>
</evidence>
<comment type="similarity">
    <text evidence="2">Belongs to the bacterial solute-binding protein SsuA/TauA family.</text>
</comment>
<evidence type="ECO:0000256" key="2">
    <source>
        <dbReference type="ARBA" id="ARBA00010742"/>
    </source>
</evidence>
<dbReference type="SUPFAM" id="SSF53850">
    <property type="entry name" value="Periplasmic binding protein-like II"/>
    <property type="match status" value="1"/>
</dbReference>
<organism evidence="5 6">
    <name type="scientific">Pricia mediterranea</name>
    <dbReference type="NCBI Taxonomy" id="3076079"/>
    <lineage>
        <taxon>Bacteria</taxon>
        <taxon>Pseudomonadati</taxon>
        <taxon>Bacteroidota</taxon>
        <taxon>Flavobacteriia</taxon>
        <taxon>Flavobacteriales</taxon>
        <taxon>Flavobacteriaceae</taxon>
        <taxon>Pricia</taxon>
    </lineage>
</organism>
<proteinExistence type="inferred from homology"/>
<reference evidence="5 6" key="1">
    <citation type="submission" date="2023-09" db="EMBL/GenBank/DDBJ databases">
        <title>Novel taxa isolated from Blanes Bay.</title>
        <authorList>
            <person name="Rey-Velasco X."/>
            <person name="Lucena T."/>
        </authorList>
    </citation>
    <scope>NUCLEOTIDE SEQUENCE [LARGE SCALE GENOMIC DNA]</scope>
    <source>
        <strain evidence="5 6">S334</strain>
    </source>
</reference>